<dbReference type="EMBL" id="JAUYZG010000022">
    <property type="protein sequence ID" value="KAK2872964.1"/>
    <property type="molecule type" value="Genomic_DNA"/>
</dbReference>
<dbReference type="AlphaFoldDB" id="A0AA88P8W3"/>
<keyword evidence="3" id="KW-1185">Reference proteome</keyword>
<protein>
    <submittedName>
        <fullName evidence="2">Uncharacterized protein</fullName>
    </submittedName>
</protein>
<evidence type="ECO:0000313" key="2">
    <source>
        <dbReference type="EMBL" id="KAK2872964.1"/>
    </source>
</evidence>
<reference evidence="2" key="1">
    <citation type="submission" date="2023-08" db="EMBL/GenBank/DDBJ databases">
        <title>Chromosome-level Genome Assembly of mud carp (Cirrhinus molitorella).</title>
        <authorList>
            <person name="Liu H."/>
        </authorList>
    </citation>
    <scope>NUCLEOTIDE SEQUENCE</scope>
    <source>
        <strain evidence="2">Prfri</strain>
        <tissue evidence="2">Muscle</tissue>
    </source>
</reference>
<proteinExistence type="predicted"/>
<name>A0AA88P8W3_9TELE</name>
<evidence type="ECO:0000256" key="1">
    <source>
        <dbReference type="SAM" id="MobiDB-lite"/>
    </source>
</evidence>
<gene>
    <name evidence="2" type="ORF">Q8A67_022861</name>
</gene>
<organism evidence="2 3">
    <name type="scientific">Cirrhinus molitorella</name>
    <name type="common">mud carp</name>
    <dbReference type="NCBI Taxonomy" id="172907"/>
    <lineage>
        <taxon>Eukaryota</taxon>
        <taxon>Metazoa</taxon>
        <taxon>Chordata</taxon>
        <taxon>Craniata</taxon>
        <taxon>Vertebrata</taxon>
        <taxon>Euteleostomi</taxon>
        <taxon>Actinopterygii</taxon>
        <taxon>Neopterygii</taxon>
        <taxon>Teleostei</taxon>
        <taxon>Ostariophysi</taxon>
        <taxon>Cypriniformes</taxon>
        <taxon>Cyprinidae</taxon>
        <taxon>Labeoninae</taxon>
        <taxon>Labeonini</taxon>
        <taxon>Cirrhinus</taxon>
    </lineage>
</organism>
<feature type="region of interest" description="Disordered" evidence="1">
    <location>
        <begin position="67"/>
        <end position="91"/>
    </location>
</feature>
<feature type="compositionally biased region" description="Low complexity" evidence="1">
    <location>
        <begin position="67"/>
        <end position="76"/>
    </location>
</feature>
<sequence length="91" mass="9775">MSYYSCWCEIPPSVTDDVITHFTQISSATTFLFAQDSSPQALLESLTVNRHLQRIETFCSADSCLAPPSASAAACPDPLPPSSPASKEHIS</sequence>
<dbReference type="Proteomes" id="UP001187343">
    <property type="component" value="Unassembled WGS sequence"/>
</dbReference>
<comment type="caution">
    <text evidence="2">The sequence shown here is derived from an EMBL/GenBank/DDBJ whole genome shotgun (WGS) entry which is preliminary data.</text>
</comment>
<evidence type="ECO:0000313" key="3">
    <source>
        <dbReference type="Proteomes" id="UP001187343"/>
    </source>
</evidence>
<accession>A0AA88P8W3</accession>